<accession>A0A369QLN9</accession>
<dbReference type="EMBL" id="QASA01000001">
    <property type="protein sequence ID" value="RDC63759.1"/>
    <property type="molecule type" value="Genomic_DNA"/>
</dbReference>
<gene>
    <name evidence="1" type="ORF">AHMF7616_02367</name>
</gene>
<evidence type="ECO:0008006" key="3">
    <source>
        <dbReference type="Google" id="ProtNLM"/>
    </source>
</evidence>
<reference evidence="1 2" key="1">
    <citation type="submission" date="2018-04" db="EMBL/GenBank/DDBJ databases">
        <title>Adhaeribacter sp. HMF7616 genome sequencing and assembly.</title>
        <authorList>
            <person name="Kang H."/>
            <person name="Kang J."/>
            <person name="Cha I."/>
            <person name="Kim H."/>
            <person name="Joh K."/>
        </authorList>
    </citation>
    <scope>NUCLEOTIDE SEQUENCE [LARGE SCALE GENOMIC DNA]</scope>
    <source>
        <strain evidence="1 2">HMF7616</strain>
    </source>
</reference>
<protein>
    <recommendedName>
        <fullName evidence="3">SnoaL-like domain-containing protein</fullName>
    </recommendedName>
</protein>
<sequence length="114" mass="12905">MASYNTFNIDRMIQDLEEQVVFENIHNGEVTMVLTGLPAFKQQAEQAKTYFSARTPTIKSVKHWGETTEVEIDYKANLSQHLPNGLKKGQELLLTGKTAFQFSGNRLIKITDIS</sequence>
<keyword evidence="2" id="KW-1185">Reference proteome</keyword>
<name>A0A369QLN9_9BACT</name>
<dbReference type="SUPFAM" id="SSF54427">
    <property type="entry name" value="NTF2-like"/>
    <property type="match status" value="1"/>
</dbReference>
<organism evidence="1 2">
    <name type="scientific">Adhaeribacter pallidiroseus</name>
    <dbReference type="NCBI Taxonomy" id="2072847"/>
    <lineage>
        <taxon>Bacteria</taxon>
        <taxon>Pseudomonadati</taxon>
        <taxon>Bacteroidota</taxon>
        <taxon>Cytophagia</taxon>
        <taxon>Cytophagales</taxon>
        <taxon>Hymenobacteraceae</taxon>
        <taxon>Adhaeribacter</taxon>
    </lineage>
</organism>
<evidence type="ECO:0000313" key="1">
    <source>
        <dbReference type="EMBL" id="RDC63759.1"/>
    </source>
</evidence>
<dbReference type="AlphaFoldDB" id="A0A369QLN9"/>
<dbReference type="InterPro" id="IPR032710">
    <property type="entry name" value="NTF2-like_dom_sf"/>
</dbReference>
<proteinExistence type="predicted"/>
<dbReference type="RefSeq" id="WP_115373005.1">
    <property type="nucleotide sequence ID" value="NZ_QASA01000001.1"/>
</dbReference>
<comment type="caution">
    <text evidence="1">The sequence shown here is derived from an EMBL/GenBank/DDBJ whole genome shotgun (WGS) entry which is preliminary data.</text>
</comment>
<dbReference type="Gene3D" id="3.10.450.50">
    <property type="match status" value="1"/>
</dbReference>
<dbReference type="OrthoDB" id="582835at2"/>
<evidence type="ECO:0000313" key="2">
    <source>
        <dbReference type="Proteomes" id="UP000253919"/>
    </source>
</evidence>
<dbReference type="Proteomes" id="UP000253919">
    <property type="component" value="Unassembled WGS sequence"/>
</dbReference>